<dbReference type="RefSeq" id="WP_035453021.1">
    <property type="nucleotide sequence ID" value="NZ_AZGA01000070.1"/>
</dbReference>
<dbReference type="PROSITE" id="PS00061">
    <property type="entry name" value="ADH_SHORT"/>
    <property type="match status" value="1"/>
</dbReference>
<dbReference type="Gene3D" id="3.40.50.720">
    <property type="entry name" value="NAD(P)-binding Rossmann-like Domain"/>
    <property type="match status" value="1"/>
</dbReference>
<gene>
    <name evidence="3" type="ORF">FC83_GL000444</name>
</gene>
<dbReference type="NCBIfam" id="NF006493">
    <property type="entry name" value="PRK08936.1"/>
    <property type="match status" value="1"/>
</dbReference>
<dbReference type="EMBL" id="AZGA01000070">
    <property type="protein sequence ID" value="KRM32577.1"/>
    <property type="molecule type" value="Genomic_DNA"/>
</dbReference>
<dbReference type="GO" id="GO:0016491">
    <property type="term" value="F:oxidoreductase activity"/>
    <property type="evidence" value="ECO:0007669"/>
    <property type="project" value="UniProtKB-KW"/>
</dbReference>
<name>X0PEJ7_9LACO</name>
<evidence type="ECO:0000313" key="3">
    <source>
        <dbReference type="EMBL" id="KRM32577.1"/>
    </source>
</evidence>
<sequence length="262" mass="27566">MYADLNGKVAVITGGSKGIGNAIAQRFGQEHMKVVINYNSDPEGAQKVADAILDQGGQGAVTVQADVATEAGVQAILDAALTNFGDLDVWVNNAGMEIKAPTHELTLADWNKVISINETGVFLGSKAALAYFKAHKKPGNIINMSSVHEQIPWPTFASYAAAKGAVKLFTQTIAMEYAKDGIRVNGIGPGAINTPINADKFADQAQYDQTVAMVPMNRIGKPEEVAAGAAWLASSESSYVTGITLFIDGGMTLYPAFKDGQG</sequence>
<protein>
    <submittedName>
        <fullName evidence="3">Glucose 1-dehydrogenase</fullName>
    </submittedName>
</protein>
<dbReference type="PRINTS" id="PR00080">
    <property type="entry name" value="SDRFAMILY"/>
</dbReference>
<dbReference type="PATRIC" id="fig|1423734.3.peg.445"/>
<keyword evidence="4" id="KW-1185">Reference proteome</keyword>
<evidence type="ECO:0000313" key="4">
    <source>
        <dbReference type="Proteomes" id="UP000051236"/>
    </source>
</evidence>
<dbReference type="InterPro" id="IPR020904">
    <property type="entry name" value="Sc_DH/Rdtase_CS"/>
</dbReference>
<dbReference type="STRING" id="1423734.FC83_GL000444"/>
<comment type="similarity">
    <text evidence="1">Belongs to the short-chain dehydrogenases/reductases (SDR) family.</text>
</comment>
<dbReference type="Pfam" id="PF13561">
    <property type="entry name" value="adh_short_C2"/>
    <property type="match status" value="1"/>
</dbReference>
<dbReference type="SUPFAM" id="SSF51735">
    <property type="entry name" value="NAD(P)-binding Rossmann-fold domains"/>
    <property type="match status" value="1"/>
</dbReference>
<dbReference type="PANTHER" id="PTHR43639">
    <property type="entry name" value="OXIDOREDUCTASE, SHORT-CHAIN DEHYDROGENASE/REDUCTASE FAMILY (AFU_ORTHOLOGUE AFUA_5G02870)"/>
    <property type="match status" value="1"/>
</dbReference>
<evidence type="ECO:0000256" key="2">
    <source>
        <dbReference type="ARBA" id="ARBA00023002"/>
    </source>
</evidence>
<accession>X0PEJ7</accession>
<comment type="caution">
    <text evidence="3">The sequence shown here is derived from an EMBL/GenBank/DDBJ whole genome shotgun (WGS) entry which is preliminary data.</text>
</comment>
<dbReference type="eggNOG" id="COG1028">
    <property type="taxonomic scope" value="Bacteria"/>
</dbReference>
<dbReference type="Proteomes" id="UP000051236">
    <property type="component" value="Unassembled WGS sequence"/>
</dbReference>
<dbReference type="InterPro" id="IPR002347">
    <property type="entry name" value="SDR_fam"/>
</dbReference>
<dbReference type="FunFam" id="3.40.50.720:FF:000084">
    <property type="entry name" value="Short-chain dehydrogenase reductase"/>
    <property type="match status" value="1"/>
</dbReference>
<dbReference type="AlphaFoldDB" id="X0PEJ7"/>
<dbReference type="OrthoDB" id="9805904at2"/>
<dbReference type="PRINTS" id="PR00081">
    <property type="entry name" value="GDHRDH"/>
</dbReference>
<organism evidence="3 4">
    <name type="scientific">Agrilactobacillus composti DSM 18527 = JCM 14202</name>
    <dbReference type="NCBI Taxonomy" id="1423734"/>
    <lineage>
        <taxon>Bacteria</taxon>
        <taxon>Bacillati</taxon>
        <taxon>Bacillota</taxon>
        <taxon>Bacilli</taxon>
        <taxon>Lactobacillales</taxon>
        <taxon>Lactobacillaceae</taxon>
        <taxon>Agrilactobacillus</taxon>
    </lineage>
</organism>
<dbReference type="GO" id="GO:0008206">
    <property type="term" value="P:bile acid metabolic process"/>
    <property type="evidence" value="ECO:0007669"/>
    <property type="project" value="UniProtKB-ARBA"/>
</dbReference>
<evidence type="ECO:0000256" key="1">
    <source>
        <dbReference type="ARBA" id="ARBA00006484"/>
    </source>
</evidence>
<keyword evidence="2" id="KW-0560">Oxidoreductase</keyword>
<reference evidence="3 4" key="1">
    <citation type="journal article" date="2015" name="Genome Announc.">
        <title>Expanding the biotechnology potential of lactobacilli through comparative genomics of 213 strains and associated genera.</title>
        <authorList>
            <person name="Sun Z."/>
            <person name="Harris H.M."/>
            <person name="McCann A."/>
            <person name="Guo C."/>
            <person name="Argimon S."/>
            <person name="Zhang W."/>
            <person name="Yang X."/>
            <person name="Jeffery I.B."/>
            <person name="Cooney J.C."/>
            <person name="Kagawa T.F."/>
            <person name="Liu W."/>
            <person name="Song Y."/>
            <person name="Salvetti E."/>
            <person name="Wrobel A."/>
            <person name="Rasinkangas P."/>
            <person name="Parkhill J."/>
            <person name="Rea M.C."/>
            <person name="O'Sullivan O."/>
            <person name="Ritari J."/>
            <person name="Douillard F.P."/>
            <person name="Paul Ross R."/>
            <person name="Yang R."/>
            <person name="Briner A.E."/>
            <person name="Felis G.E."/>
            <person name="de Vos W.M."/>
            <person name="Barrangou R."/>
            <person name="Klaenhammer T.R."/>
            <person name="Caufield P.W."/>
            <person name="Cui Y."/>
            <person name="Zhang H."/>
            <person name="O'Toole P.W."/>
        </authorList>
    </citation>
    <scope>NUCLEOTIDE SEQUENCE [LARGE SCALE GENOMIC DNA]</scope>
    <source>
        <strain evidence="3 4">DSM 18527</strain>
    </source>
</reference>
<dbReference type="InterPro" id="IPR036291">
    <property type="entry name" value="NAD(P)-bd_dom_sf"/>
</dbReference>
<dbReference type="PANTHER" id="PTHR43639:SF1">
    <property type="entry name" value="SHORT-CHAIN DEHYDROGENASE_REDUCTASE FAMILY PROTEIN"/>
    <property type="match status" value="1"/>
</dbReference>
<proteinExistence type="inferred from homology"/>
<dbReference type="NCBIfam" id="NF005559">
    <property type="entry name" value="PRK07231.1"/>
    <property type="match status" value="1"/>
</dbReference>